<accession>A0A9D2L3U9</accession>
<evidence type="ECO:0000313" key="2">
    <source>
        <dbReference type="Proteomes" id="UP000824259"/>
    </source>
</evidence>
<proteinExistence type="predicted"/>
<organism evidence="1 2">
    <name type="scientific">Candidatus Alistipes avicola</name>
    <dbReference type="NCBI Taxonomy" id="2838432"/>
    <lineage>
        <taxon>Bacteria</taxon>
        <taxon>Pseudomonadati</taxon>
        <taxon>Bacteroidota</taxon>
        <taxon>Bacteroidia</taxon>
        <taxon>Bacteroidales</taxon>
        <taxon>Rikenellaceae</taxon>
        <taxon>Alistipes</taxon>
    </lineage>
</organism>
<comment type="caution">
    <text evidence="1">The sequence shown here is derived from an EMBL/GenBank/DDBJ whole genome shotgun (WGS) entry which is preliminary data.</text>
</comment>
<sequence>MKKILFALCVVACSVGCIDDDYDLTRIDSSDITIGTEESRFVIPLATIYVGMAELQNNGADIQAIFDEVEIWTPTTLPGNATYVDMVKLTDGSEYLDLLLSSLIDEMLQPESKKLDEIVDLIWDTPAYRDYFSSELPTAGEETFKTTFKLSFGKDDQVGEALREGTRTLAREYLFSIQLEPVYYQAALNLSGDVISMLTDNLDDESVADPKNALYLYGEVMCDLAVSFQISVLFESAGVTVPAFDIERNVETDIPKTRFFAEEAVRMIDDFRVRVDYLPLRYYPGIGFQPGQNIRMALRLEKTGSLTFK</sequence>
<name>A0A9D2L3U9_9BACT</name>
<dbReference type="EMBL" id="DWYR01000008">
    <property type="protein sequence ID" value="HJA98425.1"/>
    <property type="molecule type" value="Genomic_DNA"/>
</dbReference>
<dbReference type="AlphaFoldDB" id="A0A9D2L3U9"/>
<evidence type="ECO:0000313" key="1">
    <source>
        <dbReference type="EMBL" id="HJA98425.1"/>
    </source>
</evidence>
<gene>
    <name evidence="1" type="ORF">H9779_02350</name>
</gene>
<protein>
    <submittedName>
        <fullName evidence="1">Uncharacterized protein</fullName>
    </submittedName>
</protein>
<reference evidence="1" key="2">
    <citation type="submission" date="2021-04" db="EMBL/GenBank/DDBJ databases">
        <authorList>
            <person name="Gilroy R."/>
        </authorList>
    </citation>
    <scope>NUCLEOTIDE SEQUENCE</scope>
    <source>
        <strain evidence="1">CHK169-11906</strain>
    </source>
</reference>
<dbReference type="Proteomes" id="UP000824259">
    <property type="component" value="Unassembled WGS sequence"/>
</dbReference>
<reference evidence="1" key="1">
    <citation type="journal article" date="2021" name="PeerJ">
        <title>Extensive microbial diversity within the chicken gut microbiome revealed by metagenomics and culture.</title>
        <authorList>
            <person name="Gilroy R."/>
            <person name="Ravi A."/>
            <person name="Getino M."/>
            <person name="Pursley I."/>
            <person name="Horton D.L."/>
            <person name="Alikhan N.F."/>
            <person name="Baker D."/>
            <person name="Gharbi K."/>
            <person name="Hall N."/>
            <person name="Watson M."/>
            <person name="Adriaenssens E.M."/>
            <person name="Foster-Nyarko E."/>
            <person name="Jarju S."/>
            <person name="Secka A."/>
            <person name="Antonio M."/>
            <person name="Oren A."/>
            <person name="Chaudhuri R.R."/>
            <person name="La Ragione R."/>
            <person name="Hildebrand F."/>
            <person name="Pallen M.J."/>
        </authorList>
    </citation>
    <scope>NUCLEOTIDE SEQUENCE</scope>
    <source>
        <strain evidence="1">CHK169-11906</strain>
    </source>
</reference>